<dbReference type="InterPro" id="IPR037522">
    <property type="entry name" value="HD_GYP_dom"/>
</dbReference>
<dbReference type="PANTHER" id="PTHR45228:SF5">
    <property type="entry name" value="CYCLIC DI-GMP PHOSPHODIESTERASE VC_1348-RELATED"/>
    <property type="match status" value="1"/>
</dbReference>
<dbReference type="AlphaFoldDB" id="U4KLZ4"/>
<dbReference type="RefSeq" id="WP_030003946.1">
    <property type="nucleotide sequence ID" value="NC_022549.1"/>
</dbReference>
<keyword evidence="1" id="KW-0597">Phosphoprotein</keyword>
<gene>
    <name evidence="4" type="ORF">BN85300510</name>
</gene>
<name>U4KLZ4_9MOLU</name>
<feature type="modified residue" description="4-aspartylphosphate" evidence="1">
    <location>
        <position position="52"/>
    </location>
</feature>
<dbReference type="Gene3D" id="1.10.3210.10">
    <property type="entry name" value="Hypothetical protein af1432"/>
    <property type="match status" value="1"/>
</dbReference>
<dbReference type="PANTHER" id="PTHR45228">
    <property type="entry name" value="CYCLIC DI-GMP PHOSPHODIESTERASE TM_0186-RELATED"/>
    <property type="match status" value="1"/>
</dbReference>
<dbReference type="EMBL" id="FO681348">
    <property type="protein sequence ID" value="CCV65072.1"/>
    <property type="molecule type" value="Genomic_DNA"/>
</dbReference>
<dbReference type="InterPro" id="IPR011006">
    <property type="entry name" value="CheY-like_superfamily"/>
</dbReference>
<dbReference type="InterPro" id="IPR052020">
    <property type="entry name" value="Cyclic_di-GMP/3'3'-cGAMP_PDE"/>
</dbReference>
<evidence type="ECO:0000313" key="4">
    <source>
        <dbReference type="EMBL" id="CCV65072.1"/>
    </source>
</evidence>
<dbReference type="HOGENOM" id="CLU_000445_92_10_14"/>
<evidence type="ECO:0000259" key="2">
    <source>
        <dbReference type="PROSITE" id="PS50110"/>
    </source>
</evidence>
<accession>U4KLZ4</accession>
<dbReference type="GO" id="GO:0000160">
    <property type="term" value="P:phosphorelay signal transduction system"/>
    <property type="evidence" value="ECO:0007669"/>
    <property type="project" value="InterPro"/>
</dbReference>
<dbReference type="SUPFAM" id="SSF52172">
    <property type="entry name" value="CheY-like"/>
    <property type="match status" value="1"/>
</dbReference>
<dbReference type="InterPro" id="IPR001789">
    <property type="entry name" value="Sig_transdc_resp-reg_receiver"/>
</dbReference>
<dbReference type="CDD" id="cd00077">
    <property type="entry name" value="HDc"/>
    <property type="match status" value="1"/>
</dbReference>
<feature type="domain" description="Response regulatory" evidence="2">
    <location>
        <begin position="4"/>
        <end position="119"/>
    </location>
</feature>
<proteinExistence type="predicted"/>
<dbReference type="KEGG" id="abra:BN85300510"/>
<evidence type="ECO:0000256" key="1">
    <source>
        <dbReference type="PROSITE-ProRule" id="PRU00169"/>
    </source>
</evidence>
<dbReference type="STRING" id="61635.BN85300510"/>
<evidence type="ECO:0000313" key="5">
    <source>
        <dbReference type="Proteomes" id="UP000032737"/>
    </source>
</evidence>
<protein>
    <submittedName>
        <fullName evidence="4">Response regulator receiver modulated metal dependent phosphohydrolase</fullName>
    </submittedName>
</protein>
<dbReference type="SUPFAM" id="SSF109604">
    <property type="entry name" value="HD-domain/PDEase-like"/>
    <property type="match status" value="1"/>
</dbReference>
<dbReference type="PROSITE" id="PS50110">
    <property type="entry name" value="RESPONSE_REGULATORY"/>
    <property type="match status" value="1"/>
</dbReference>
<sequence length="358" mass="41050">MVTKILIVDDSTTDLLIIQNMLSDYDVKIARNGNQALAILDEDPSIHLVILDLNMPFMDGFEVLEHFKKDEKYNHIRVIILTNLDEIENEIKGLELGAVDYIRKPVNLRALKVRIEIHKKLLELQHDIEDANYVLDKRIEKATRELVVARDVTIHALVGLIEARNLEAYNHIMRTKQMMACLCHHLSKKKKYHDVLTDDYITELVRTSPLHDIGKVAIPDHILLKPGKLDKDEFELMKKHVEFGVAALKKELSFDVEVPSFIKTALEIVGFHHEKWDGSGYPNGFKGELIPLPGRLMTIIDVFDALINERVYKKAYSIEDSINIIKEGIGSHFDPEIAEAFLEVIDEVTQINKQYTQT</sequence>
<dbReference type="PROSITE" id="PS51832">
    <property type="entry name" value="HD_GYP"/>
    <property type="match status" value="1"/>
</dbReference>
<dbReference type="Pfam" id="PF13487">
    <property type="entry name" value="HD_5"/>
    <property type="match status" value="1"/>
</dbReference>
<dbReference type="Proteomes" id="UP000032737">
    <property type="component" value="Chromosome"/>
</dbReference>
<dbReference type="Gene3D" id="3.40.50.2300">
    <property type="match status" value="1"/>
</dbReference>
<dbReference type="InterPro" id="IPR003607">
    <property type="entry name" value="HD/PDEase_dom"/>
</dbReference>
<dbReference type="SMART" id="SM00448">
    <property type="entry name" value="REC"/>
    <property type="match status" value="1"/>
</dbReference>
<dbReference type="GO" id="GO:0016787">
    <property type="term" value="F:hydrolase activity"/>
    <property type="evidence" value="ECO:0007669"/>
    <property type="project" value="UniProtKB-KW"/>
</dbReference>
<dbReference type="SMART" id="SM00471">
    <property type="entry name" value="HDc"/>
    <property type="match status" value="1"/>
</dbReference>
<evidence type="ECO:0000259" key="3">
    <source>
        <dbReference type="PROSITE" id="PS51832"/>
    </source>
</evidence>
<dbReference type="Pfam" id="PF00072">
    <property type="entry name" value="Response_reg"/>
    <property type="match status" value="1"/>
</dbReference>
<dbReference type="OrthoDB" id="383993at2"/>
<keyword evidence="5" id="KW-1185">Reference proteome</keyword>
<organism evidence="4 5">
    <name type="scientific">Acholeplasma brassicae</name>
    <dbReference type="NCBI Taxonomy" id="61635"/>
    <lineage>
        <taxon>Bacteria</taxon>
        <taxon>Bacillati</taxon>
        <taxon>Mycoplasmatota</taxon>
        <taxon>Mollicutes</taxon>
        <taxon>Acholeplasmatales</taxon>
        <taxon>Acholeplasmataceae</taxon>
        <taxon>Acholeplasma</taxon>
    </lineage>
</organism>
<keyword evidence="4" id="KW-0378">Hydrolase</keyword>
<reference evidence="4 5" key="1">
    <citation type="journal article" date="2013" name="J. Mol. Microbiol. Biotechnol.">
        <title>Analysis of the Complete Genomes of Acholeplasma brassicae , A. palmae and A. laidlawii and Their Comparison to the Obligate Parasites from ' Candidatus Phytoplasma'.</title>
        <authorList>
            <person name="Kube M."/>
            <person name="Siewert C."/>
            <person name="Migdoll A.M."/>
            <person name="Duduk B."/>
            <person name="Holz S."/>
            <person name="Rabus R."/>
            <person name="Seemuller E."/>
            <person name="Mitrovic J."/>
            <person name="Muller I."/>
            <person name="Buttner C."/>
            <person name="Reinhardt R."/>
        </authorList>
    </citation>
    <scope>NUCLEOTIDE SEQUENCE [LARGE SCALE GENOMIC DNA]</scope>
    <source>
        <strain evidence="5">0502</strain>
    </source>
</reference>
<feature type="domain" description="HD-GYP" evidence="3">
    <location>
        <begin position="146"/>
        <end position="357"/>
    </location>
</feature>